<name>A0A7Y7LXJ5_9MICC</name>
<dbReference type="EMBL" id="JAAMFM010000005">
    <property type="protein sequence ID" value="NVM94435.1"/>
    <property type="molecule type" value="Genomic_DNA"/>
</dbReference>
<evidence type="ECO:0000313" key="2">
    <source>
        <dbReference type="Proteomes" id="UP000543556"/>
    </source>
</evidence>
<sequence>MMQRSVPIAFGADAVGELSYAHQAISCLCDGMVLLGDRNFATHKFFARVAATGSDFLIRAKTGRAAGAGHGRGSAWTPQ</sequence>
<dbReference type="Proteomes" id="UP000543556">
    <property type="component" value="Unassembled WGS sequence"/>
</dbReference>
<evidence type="ECO:0000313" key="1">
    <source>
        <dbReference type="EMBL" id="NVM94435.1"/>
    </source>
</evidence>
<evidence type="ECO:0008006" key="3">
    <source>
        <dbReference type="Google" id="ProtNLM"/>
    </source>
</evidence>
<dbReference type="AlphaFoldDB" id="A0A7Y7LXJ5"/>
<proteinExistence type="predicted"/>
<reference evidence="1 2" key="1">
    <citation type="submission" date="2020-02" db="EMBL/GenBank/DDBJ databases">
        <title>Genome sequence of strain AETb3-4.</title>
        <authorList>
            <person name="Gao J."/>
            <person name="Zhang X."/>
        </authorList>
    </citation>
    <scope>NUCLEOTIDE SEQUENCE [LARGE SCALE GENOMIC DNA]</scope>
    <source>
        <strain evidence="1 2">AETb3-4</strain>
    </source>
</reference>
<keyword evidence="2" id="KW-1185">Reference proteome</keyword>
<protein>
    <recommendedName>
        <fullName evidence="3">Transposase DDE domain-containing protein</fullName>
    </recommendedName>
</protein>
<organism evidence="1 2">
    <name type="scientific">Arthrobacter wenxiniae</name>
    <dbReference type="NCBI Taxonomy" id="2713570"/>
    <lineage>
        <taxon>Bacteria</taxon>
        <taxon>Bacillati</taxon>
        <taxon>Actinomycetota</taxon>
        <taxon>Actinomycetes</taxon>
        <taxon>Micrococcales</taxon>
        <taxon>Micrococcaceae</taxon>
        <taxon>Arthrobacter</taxon>
    </lineage>
</organism>
<accession>A0A7Y7LXJ5</accession>
<comment type="caution">
    <text evidence="1">The sequence shown here is derived from an EMBL/GenBank/DDBJ whole genome shotgun (WGS) entry which is preliminary data.</text>
</comment>
<gene>
    <name evidence="1" type="ORF">G6034_05835</name>
</gene>